<accession>A0A087BD67</accession>
<keyword evidence="6" id="KW-0378">Hydrolase</keyword>
<feature type="transmembrane region" description="Helical" evidence="4">
    <location>
        <begin position="43"/>
        <end position="65"/>
    </location>
</feature>
<feature type="compositionally biased region" description="Basic residues" evidence="3">
    <location>
        <begin position="378"/>
        <end position="392"/>
    </location>
</feature>
<dbReference type="GO" id="GO:0016787">
    <property type="term" value="F:hydrolase activity"/>
    <property type="evidence" value="ECO:0007669"/>
    <property type="project" value="UniProtKB-KW"/>
</dbReference>
<dbReference type="SUPFAM" id="SSF81653">
    <property type="entry name" value="Calcium ATPase, transduction domain A"/>
    <property type="match status" value="1"/>
</dbReference>
<comment type="caution">
    <text evidence="6">The sequence shown here is derived from an EMBL/GenBank/DDBJ whole genome shotgun (WGS) entry which is preliminary data.</text>
</comment>
<keyword evidence="4" id="KW-0472">Membrane</keyword>
<proteinExistence type="inferred from homology"/>
<feature type="domain" description="P-type ATPase A" evidence="5">
    <location>
        <begin position="181"/>
        <end position="270"/>
    </location>
</feature>
<dbReference type="PANTHER" id="PTHR48085">
    <property type="entry name" value="CADMIUM/ZINC-TRANSPORTING ATPASE HMA2-RELATED"/>
    <property type="match status" value="1"/>
</dbReference>
<feature type="region of interest" description="Disordered" evidence="3">
    <location>
        <begin position="327"/>
        <end position="392"/>
    </location>
</feature>
<dbReference type="STRING" id="78345.BMERY_0451"/>
<dbReference type="GO" id="GO:0015086">
    <property type="term" value="F:cadmium ion transmembrane transporter activity"/>
    <property type="evidence" value="ECO:0007669"/>
    <property type="project" value="TreeGrafter"/>
</dbReference>
<protein>
    <submittedName>
        <fullName evidence="6">ATPase, P-type</fullName>
        <ecNumber evidence="6">3.6.3.5</ecNumber>
    </submittedName>
</protein>
<comment type="subcellular location">
    <subcellularLocation>
        <location evidence="1">Membrane</location>
        <topology evidence="1">Multi-pass membrane protein</topology>
    </subcellularLocation>
</comment>
<evidence type="ECO:0000256" key="3">
    <source>
        <dbReference type="SAM" id="MobiDB-lite"/>
    </source>
</evidence>
<dbReference type="Proteomes" id="UP000029060">
    <property type="component" value="Unassembled WGS sequence"/>
</dbReference>
<dbReference type="AlphaFoldDB" id="A0A087BD67"/>
<sequence>MKHISSFFTKLFQACRLVPMLPITVIAAVPMALLWNTHPWKHFFWSVNPSLGQWIVIALVVYTVFDSLKGMVDDIRKGYVGVDVLVIVAILSTIAVREYLAGWAIVLMVYSGEAIEEYAQDKAKGSLTALMEAAPVIAHVVNLPGVGSNAEHVGGRAKQGDSAGEFRPVPASDIQNIQSSGSHFETVPVENVRMGDVLVVLPGETVPVDGELLSDSATLDLSNINGEPVPREAFAGARVLSGAINGSSTLTMRATQLARDSQYQRILELVSSAQNSRATVVRVADLLAVPFTVVAFLIAGFAWICSGVPMRFAQVLVIATPLPAAHRRTRRLHRRHRPTRQIRHPHQSAGSAGNAGPREPHLLRQNRYAHRQEAAGRARGHARRRASRRRDR</sequence>
<comment type="similarity">
    <text evidence="2">Belongs to the cation transport ATPase (P-type) (TC 3.A.3) family. Type IB subfamily.</text>
</comment>
<dbReference type="EMBL" id="JGZC01000010">
    <property type="protein sequence ID" value="KFI68967.1"/>
    <property type="molecule type" value="Genomic_DNA"/>
</dbReference>
<gene>
    <name evidence="6" type="ORF">BMERY_0451</name>
</gene>
<evidence type="ECO:0000313" key="7">
    <source>
        <dbReference type="Proteomes" id="UP000029060"/>
    </source>
</evidence>
<name>A0A087BD67_9BIFI</name>
<dbReference type="GO" id="GO:0016020">
    <property type="term" value="C:membrane"/>
    <property type="evidence" value="ECO:0007669"/>
    <property type="project" value="TreeGrafter"/>
</dbReference>
<evidence type="ECO:0000313" key="6">
    <source>
        <dbReference type="EMBL" id="KFI68967.1"/>
    </source>
</evidence>
<organism evidence="6 7">
    <name type="scientific">Bifidobacterium merycicum</name>
    <dbReference type="NCBI Taxonomy" id="78345"/>
    <lineage>
        <taxon>Bacteria</taxon>
        <taxon>Bacillati</taxon>
        <taxon>Actinomycetota</taxon>
        <taxon>Actinomycetes</taxon>
        <taxon>Bifidobacteriales</taxon>
        <taxon>Bifidobacteriaceae</taxon>
        <taxon>Bifidobacterium</taxon>
    </lineage>
</organism>
<evidence type="ECO:0000259" key="5">
    <source>
        <dbReference type="Pfam" id="PF00122"/>
    </source>
</evidence>
<dbReference type="EC" id="3.6.3.5" evidence="6"/>
<dbReference type="InterPro" id="IPR051014">
    <property type="entry name" value="Cation_Transport_ATPase_IB"/>
</dbReference>
<keyword evidence="4" id="KW-0812">Transmembrane</keyword>
<keyword evidence="4" id="KW-1133">Transmembrane helix</keyword>
<evidence type="ECO:0000256" key="4">
    <source>
        <dbReference type="SAM" id="Phobius"/>
    </source>
</evidence>
<dbReference type="PANTHER" id="PTHR48085:SF5">
    <property type="entry name" value="CADMIUM_ZINC-TRANSPORTING ATPASE HMA4-RELATED"/>
    <property type="match status" value="1"/>
</dbReference>
<dbReference type="InterPro" id="IPR008250">
    <property type="entry name" value="ATPase_P-typ_transduc_dom_A_sf"/>
</dbReference>
<dbReference type="Gene3D" id="2.70.150.10">
    <property type="entry name" value="Calcium-transporting ATPase, cytoplasmic transduction domain A"/>
    <property type="match status" value="1"/>
</dbReference>
<feature type="compositionally biased region" description="Basic residues" evidence="3">
    <location>
        <begin position="327"/>
        <end position="346"/>
    </location>
</feature>
<dbReference type="InterPro" id="IPR059000">
    <property type="entry name" value="ATPase_P-type_domA"/>
</dbReference>
<evidence type="ECO:0000256" key="1">
    <source>
        <dbReference type="ARBA" id="ARBA00004141"/>
    </source>
</evidence>
<feature type="transmembrane region" description="Helical" evidence="4">
    <location>
        <begin position="85"/>
        <end position="110"/>
    </location>
</feature>
<reference evidence="6 7" key="1">
    <citation type="submission" date="2014-03" db="EMBL/GenBank/DDBJ databases">
        <title>Genomics of Bifidobacteria.</title>
        <authorList>
            <person name="Ventura M."/>
            <person name="Milani C."/>
            <person name="Lugli G.A."/>
        </authorList>
    </citation>
    <scope>NUCLEOTIDE SEQUENCE [LARGE SCALE GENOMIC DNA]</scope>
    <source>
        <strain evidence="6 7">LMG 11341</strain>
    </source>
</reference>
<feature type="transmembrane region" description="Helical" evidence="4">
    <location>
        <begin position="17"/>
        <end position="36"/>
    </location>
</feature>
<feature type="transmembrane region" description="Helical" evidence="4">
    <location>
        <begin position="283"/>
        <end position="304"/>
    </location>
</feature>
<dbReference type="eggNOG" id="COG2217">
    <property type="taxonomic scope" value="Bacteria"/>
</dbReference>
<keyword evidence="7" id="KW-1185">Reference proteome</keyword>
<evidence type="ECO:0000256" key="2">
    <source>
        <dbReference type="ARBA" id="ARBA00006024"/>
    </source>
</evidence>
<dbReference type="Pfam" id="PF00122">
    <property type="entry name" value="E1-E2_ATPase"/>
    <property type="match status" value="1"/>
</dbReference>